<dbReference type="EMBL" id="FRBK01000023">
    <property type="protein sequence ID" value="SHN18871.1"/>
    <property type="molecule type" value="Genomic_DNA"/>
</dbReference>
<accession>A0A9X8N6V3</accession>
<evidence type="ECO:0000313" key="2">
    <source>
        <dbReference type="Proteomes" id="UP000184388"/>
    </source>
</evidence>
<organism evidence="1 2">
    <name type="scientific">Streptomyces yunnanensis</name>
    <dbReference type="NCBI Taxonomy" id="156453"/>
    <lineage>
        <taxon>Bacteria</taxon>
        <taxon>Bacillati</taxon>
        <taxon>Actinomycetota</taxon>
        <taxon>Actinomycetes</taxon>
        <taxon>Kitasatosporales</taxon>
        <taxon>Streptomycetaceae</taxon>
        <taxon>Streptomyces</taxon>
    </lineage>
</organism>
<gene>
    <name evidence="1" type="ORF">SAMN05216268_1234</name>
</gene>
<name>A0A9X8N6V3_9ACTN</name>
<reference evidence="2" key="1">
    <citation type="submission" date="2016-11" db="EMBL/GenBank/DDBJ databases">
        <authorList>
            <person name="Jaros S."/>
            <person name="Januszkiewicz K."/>
            <person name="Wedrychowicz H."/>
        </authorList>
    </citation>
    <scope>NUCLEOTIDE SEQUENCE [LARGE SCALE GENOMIC DNA]</scope>
    <source>
        <strain evidence="2">CGMCC 4.3555</strain>
    </source>
</reference>
<comment type="caution">
    <text evidence="1">The sequence shown here is derived from an EMBL/GenBank/DDBJ whole genome shotgun (WGS) entry which is preliminary data.</text>
</comment>
<protein>
    <submittedName>
        <fullName evidence="1">Uncharacterized protein</fullName>
    </submittedName>
</protein>
<dbReference type="Proteomes" id="UP000184388">
    <property type="component" value="Unassembled WGS sequence"/>
</dbReference>
<evidence type="ECO:0000313" key="1">
    <source>
        <dbReference type="EMBL" id="SHN18871.1"/>
    </source>
</evidence>
<proteinExistence type="predicted"/>
<sequence length="104" mass="11788">MTFQPIDRRIERSITDWAHVTGELSNATAQLIAMKWSFCKEAHNCQVEHGVFPSGSVLAKVTTILSRFEVRRNRKATRSRSGPCEYRPEVQVPRGALSVFDAVR</sequence>
<dbReference type="AlphaFoldDB" id="A0A9X8N6V3"/>